<reference evidence="14" key="2">
    <citation type="submission" date="2017-06" db="EMBL/GenBank/DDBJ databases">
        <title>WGS assembly of Brachypodium distachyon.</title>
        <authorList>
            <consortium name="The International Brachypodium Initiative"/>
            <person name="Lucas S."/>
            <person name="Harmon-Smith M."/>
            <person name="Lail K."/>
            <person name="Tice H."/>
            <person name="Grimwood J."/>
            <person name="Bruce D."/>
            <person name="Barry K."/>
            <person name="Shu S."/>
            <person name="Lindquist E."/>
            <person name="Wang M."/>
            <person name="Pitluck S."/>
            <person name="Vogel J.P."/>
            <person name="Garvin D.F."/>
            <person name="Mockler T.C."/>
            <person name="Schmutz J."/>
            <person name="Rokhsar D."/>
            <person name="Bevan M.W."/>
        </authorList>
    </citation>
    <scope>NUCLEOTIDE SEQUENCE</scope>
    <source>
        <strain evidence="14">Bd21</strain>
    </source>
</reference>
<dbReference type="InterPro" id="IPR002182">
    <property type="entry name" value="NB-ARC"/>
</dbReference>
<dbReference type="SUPFAM" id="SSF52540">
    <property type="entry name" value="P-loop containing nucleoside triphosphate hydrolases"/>
    <property type="match status" value="1"/>
</dbReference>
<dbReference type="OMA" id="WADERVN"/>
<dbReference type="Gramene" id="KQK11445">
    <property type="protein sequence ID" value="KQK11445"/>
    <property type="gene ID" value="BRADI_2g60260v3"/>
</dbReference>
<protein>
    <submittedName>
        <fullName evidence="14 15">Uncharacterized protein</fullName>
    </submittedName>
</protein>
<dbReference type="CDD" id="cd14798">
    <property type="entry name" value="RX-CC_like"/>
    <property type="match status" value="1"/>
</dbReference>
<dbReference type="EnsemblPlants" id="KQK11446">
    <property type="protein sequence ID" value="KQK11446"/>
    <property type="gene ID" value="BRADI_2g60260v3"/>
</dbReference>
<evidence type="ECO:0000256" key="7">
    <source>
        <dbReference type="ARBA" id="ARBA00023054"/>
    </source>
</evidence>
<dbReference type="Proteomes" id="UP000008810">
    <property type="component" value="Chromosome 2"/>
</dbReference>
<keyword evidence="6" id="KW-0067">ATP-binding</keyword>
<dbReference type="OrthoDB" id="674488at2759"/>
<name>I1HV16_BRADI</name>
<feature type="domain" description="Disease resistance N-terminal" evidence="10">
    <location>
        <begin position="10"/>
        <end position="98"/>
    </location>
</feature>
<dbReference type="Pfam" id="PF25019">
    <property type="entry name" value="LRR_R13L1-DRL21"/>
    <property type="match status" value="1"/>
</dbReference>
<dbReference type="PRINTS" id="PR00364">
    <property type="entry name" value="DISEASERSIST"/>
</dbReference>
<evidence type="ECO:0000313" key="15">
    <source>
        <dbReference type="EnsemblPlants" id="KQK11445"/>
    </source>
</evidence>
<dbReference type="Pfam" id="PF18052">
    <property type="entry name" value="Rx_N"/>
    <property type="match status" value="1"/>
</dbReference>
<feature type="coiled-coil region" evidence="8">
    <location>
        <begin position="32"/>
        <end position="59"/>
    </location>
</feature>
<reference evidence="14 15" key="1">
    <citation type="journal article" date="2010" name="Nature">
        <title>Genome sequencing and analysis of the model grass Brachypodium distachyon.</title>
        <authorList>
            <consortium name="International Brachypodium Initiative"/>
        </authorList>
    </citation>
    <scope>NUCLEOTIDE SEQUENCE [LARGE SCALE GENOMIC DNA]</scope>
    <source>
        <strain evidence="14 15">Bd21</strain>
    </source>
</reference>
<dbReference type="STRING" id="15368.I1HV16"/>
<keyword evidence="16" id="KW-1185">Reference proteome</keyword>
<dbReference type="FunCoup" id="I1HV16">
    <property type="interactions" value="94"/>
</dbReference>
<dbReference type="PANTHER" id="PTHR36766:SF74">
    <property type="entry name" value="NB-ARC DOMAIN-CONTAINING PROTEIN"/>
    <property type="match status" value="1"/>
</dbReference>
<gene>
    <name evidence="14" type="ORF">BRADI_2g60260v3</name>
</gene>
<sequence length="1353" mass="152982">MIVSAVGEQLATKLGELVKDEIALLWGFRDDVEGIEEKMKDLEAVMHDADDRLRRGERDGAAVGRWLMKFKDVVYDVEDVLDELDANELINKTQSKLKLFFSRNNQLLQRITIAHHMKSVKGKISKTEIEAGSPTLNLVRREARAEGNRSEETFAAIGDHGTKTGMVGRDAEKQKIVNLLLKGEASENISVIPIVGLGGLGKSTMAESVLADGRVNIFNFQAWVHVSEQFDLRKIASSIIKSINSCINVDNCTLQFLHDKLKTELATTRYLIVLDDLWEEDGKKLEELKRMLQYGCKGSKIIVTTRNQNVVAKMSTGVLANQGIVRPVPESEQIKLGILSRDDCWQVMKQIIFRPDDDQSGLEEIGRKIAAKCGGIPLIANSLGRVLSDPRTFKAWEDIRDTEIDLGSRDQKDTLERLMLSYYYMKVEFKMCFTYLAAFPKGFVVDANRLIQQWIALGCIHAKDDGERCIKYLLGMSFLQISRSSSVSPSPAHATAPQELTTHDLVHDLASTITASEFAVLDANEPEPSTWRKSRYCRHAQLINYQNQSKVFRDLPAKVRSLHFRDSRKQQLPRMAFSRSKHLRVLDLNGHSVRGQSIPSNLDHGGCSVEGQSTPSNIVLPSSIHQSKLLRYLDATALPIASLPKSFHTLQYMQTLILSKCSLETLPDKICSLQKLCYLDLSGNSSLSKLPVSLGKLSKLSFLNLFGCYKLQELPASICELIRLQHLDMSECRAIQKLPDDFCSLPKLTFLSLFGCSKLTKLPDNVRLVSLEYLNLSNCHELQNLPQDFGNLRKLGFLNLSDCYKVATLPESFYQLIHLKDLDLSDCHELRKLPDFFGNLCELESLNLTSCCKLQLLPESFCKLFKLRRLNLSYCMRLTKLPSSLGNLKLQSLDISSTNLRNLPDSISSMTSLTHLEVTSAQPEVFDKAEDIRNRLNLPGITIHTVHELEHKGCSSIVELSQLTCHELKVLELQNVRHAEDAERAKLRDKSDLRMLNLGWGFQGGEEHRSVLERLVPPRTIEQFVLKGYMSKGFPMWMSQISSYLPLLTYLLLSDLGTCDTLPPLGRLPNLRELVMKNIPNIRKIGKEFYGEGGICTKLRSIQLESMENLVEWWTTQSGEENEEFLVPNLHELAVADCPKLKFLPYPPRCMLWFLQNSDEVLPQRGFGNLLSSTLPFDMVIKNCNFSSDKWDRLHHLPTIEILYVLSCNGLRPLPEAIRCFTSLRNLSLDFLKDLELLPEWLGQLVSLQKFHISGCPNLTSLPESMKNLTALRVLWLTECKGLDILRDWIGQLVSPEEFNIIDCPNLTSLPGSTRNLTALKELYIWGCPTLVDRCQGEDADMISHIQKVKLHR</sequence>
<evidence type="ECO:0000256" key="6">
    <source>
        <dbReference type="ARBA" id="ARBA00022840"/>
    </source>
</evidence>
<dbReference type="InParanoid" id="I1HV16"/>
<dbReference type="Pfam" id="PF00560">
    <property type="entry name" value="LRR_1"/>
    <property type="match status" value="1"/>
</dbReference>
<dbReference type="InterPro" id="IPR055414">
    <property type="entry name" value="LRR_R13L4/SHOC2-like"/>
</dbReference>
<dbReference type="GO" id="GO:0098542">
    <property type="term" value="P:defense response to other organism"/>
    <property type="evidence" value="ECO:0000318"/>
    <property type="project" value="GO_Central"/>
</dbReference>
<dbReference type="InterPro" id="IPR042197">
    <property type="entry name" value="Apaf_helical"/>
</dbReference>
<evidence type="ECO:0000256" key="2">
    <source>
        <dbReference type="ARBA" id="ARBA00022614"/>
    </source>
</evidence>
<evidence type="ECO:0000259" key="11">
    <source>
        <dbReference type="Pfam" id="PF23559"/>
    </source>
</evidence>
<dbReference type="SUPFAM" id="SSF52047">
    <property type="entry name" value="RNI-like"/>
    <property type="match status" value="1"/>
</dbReference>
<comment type="similarity">
    <text evidence="1">Belongs to the disease resistance NB-LRR family.</text>
</comment>
<dbReference type="Gene3D" id="1.20.5.4130">
    <property type="match status" value="1"/>
</dbReference>
<dbReference type="Gramene" id="KQK11446">
    <property type="protein sequence ID" value="KQK11446"/>
    <property type="gene ID" value="BRADI_2g60260v3"/>
</dbReference>
<reference evidence="15" key="3">
    <citation type="submission" date="2018-08" db="UniProtKB">
        <authorList>
            <consortium name="EnsemblPlants"/>
        </authorList>
    </citation>
    <scope>IDENTIFICATION</scope>
    <source>
        <strain evidence="15">cv. Bd21</strain>
    </source>
</reference>
<dbReference type="InterPro" id="IPR001611">
    <property type="entry name" value="Leu-rich_rpt"/>
</dbReference>
<keyword evidence="4" id="KW-0547">Nucleotide-binding</keyword>
<dbReference type="EMBL" id="CM000881">
    <property type="protein sequence ID" value="KQK11446.1"/>
    <property type="molecule type" value="Genomic_DNA"/>
</dbReference>
<dbReference type="eggNOG" id="KOG0473">
    <property type="taxonomic scope" value="Eukaryota"/>
</dbReference>
<keyword evidence="2" id="KW-0433">Leucine-rich repeat</keyword>
<dbReference type="SUPFAM" id="SSF52058">
    <property type="entry name" value="L domain-like"/>
    <property type="match status" value="2"/>
</dbReference>
<keyword evidence="7 8" id="KW-0175">Coiled coil</keyword>
<dbReference type="InterPro" id="IPR038005">
    <property type="entry name" value="RX-like_CC"/>
</dbReference>
<dbReference type="InterPro" id="IPR041118">
    <property type="entry name" value="Rx_N"/>
</dbReference>
<dbReference type="EMBL" id="CM000881">
    <property type="protein sequence ID" value="KQK11445.1"/>
    <property type="molecule type" value="Genomic_DNA"/>
</dbReference>
<dbReference type="Pfam" id="PF23598">
    <property type="entry name" value="LRR_14"/>
    <property type="match status" value="2"/>
</dbReference>
<feature type="domain" description="R13L1/DRL21-like LRR repeat region" evidence="13">
    <location>
        <begin position="958"/>
        <end position="1078"/>
    </location>
</feature>
<evidence type="ECO:0000256" key="3">
    <source>
        <dbReference type="ARBA" id="ARBA00022737"/>
    </source>
</evidence>
<evidence type="ECO:0000256" key="1">
    <source>
        <dbReference type="ARBA" id="ARBA00008894"/>
    </source>
</evidence>
<dbReference type="Pfam" id="PF23559">
    <property type="entry name" value="WHD_DRP"/>
    <property type="match status" value="1"/>
</dbReference>
<keyword evidence="5" id="KW-0611">Plant defense</keyword>
<evidence type="ECO:0000259" key="10">
    <source>
        <dbReference type="Pfam" id="PF18052"/>
    </source>
</evidence>
<evidence type="ECO:0000256" key="4">
    <source>
        <dbReference type="ARBA" id="ARBA00022741"/>
    </source>
</evidence>
<dbReference type="InterPro" id="IPR027417">
    <property type="entry name" value="P-loop_NTPase"/>
</dbReference>
<dbReference type="EMBL" id="CM000881">
    <property type="protein sequence ID" value="PNT73560.1"/>
    <property type="molecule type" value="Genomic_DNA"/>
</dbReference>
<evidence type="ECO:0000259" key="9">
    <source>
        <dbReference type="Pfam" id="PF00931"/>
    </source>
</evidence>
<evidence type="ECO:0000313" key="16">
    <source>
        <dbReference type="Proteomes" id="UP000008810"/>
    </source>
</evidence>
<accession>I1HV16</accession>
<dbReference type="Gene3D" id="3.40.50.300">
    <property type="entry name" value="P-loop containing nucleotide triphosphate hydrolases"/>
    <property type="match status" value="1"/>
</dbReference>
<dbReference type="InterPro" id="IPR056789">
    <property type="entry name" value="LRR_R13L1-DRL21"/>
</dbReference>
<feature type="domain" description="Disease resistance protein winged helix" evidence="11">
    <location>
        <begin position="439"/>
        <end position="510"/>
    </location>
</feature>
<dbReference type="HOGENOM" id="CLU_000837_8_7_1"/>
<dbReference type="eggNOG" id="KOG4658">
    <property type="taxonomic scope" value="Eukaryota"/>
</dbReference>
<dbReference type="Gene3D" id="3.80.10.10">
    <property type="entry name" value="Ribonuclease Inhibitor"/>
    <property type="match status" value="5"/>
</dbReference>
<keyword evidence="3" id="KW-0677">Repeat</keyword>
<organism evidence="14">
    <name type="scientific">Brachypodium distachyon</name>
    <name type="common">Purple false brome</name>
    <name type="synonym">Trachynia distachya</name>
    <dbReference type="NCBI Taxonomy" id="15368"/>
    <lineage>
        <taxon>Eukaryota</taxon>
        <taxon>Viridiplantae</taxon>
        <taxon>Streptophyta</taxon>
        <taxon>Embryophyta</taxon>
        <taxon>Tracheophyta</taxon>
        <taxon>Spermatophyta</taxon>
        <taxon>Magnoliopsida</taxon>
        <taxon>Liliopsida</taxon>
        <taxon>Poales</taxon>
        <taxon>Poaceae</taxon>
        <taxon>BOP clade</taxon>
        <taxon>Pooideae</taxon>
        <taxon>Stipodae</taxon>
        <taxon>Brachypodieae</taxon>
        <taxon>Brachypodium</taxon>
    </lineage>
</organism>
<dbReference type="Gramene" id="PNT73560">
    <property type="protein sequence ID" value="PNT73560"/>
    <property type="gene ID" value="BRADI_2g60260v3"/>
</dbReference>
<dbReference type="InterPro" id="IPR058922">
    <property type="entry name" value="WHD_DRP"/>
</dbReference>
<evidence type="ECO:0000259" key="12">
    <source>
        <dbReference type="Pfam" id="PF23598"/>
    </source>
</evidence>
<dbReference type="PANTHER" id="PTHR36766">
    <property type="entry name" value="PLANT BROAD-SPECTRUM MILDEW RESISTANCE PROTEIN RPW8"/>
    <property type="match status" value="1"/>
</dbReference>
<dbReference type="InterPro" id="IPR032675">
    <property type="entry name" value="LRR_dom_sf"/>
</dbReference>
<dbReference type="GO" id="GO:0005524">
    <property type="term" value="F:ATP binding"/>
    <property type="evidence" value="ECO:0007669"/>
    <property type="project" value="UniProtKB-KW"/>
</dbReference>
<dbReference type="EnsemblPlants" id="PNT73560">
    <property type="protein sequence ID" value="PNT73560"/>
    <property type="gene ID" value="BRADI_2g60260v3"/>
</dbReference>
<feature type="domain" description="Disease resistance R13L4/SHOC-2-like LRR" evidence="12">
    <location>
        <begin position="558"/>
        <end position="706"/>
    </location>
</feature>
<proteinExistence type="inferred from homology"/>
<evidence type="ECO:0000259" key="13">
    <source>
        <dbReference type="Pfam" id="PF25019"/>
    </source>
</evidence>
<dbReference type="EnsemblPlants" id="KQK11445">
    <property type="protein sequence ID" value="KQK11445"/>
    <property type="gene ID" value="BRADI_2g60260v3"/>
</dbReference>
<evidence type="ECO:0000313" key="14">
    <source>
        <dbReference type="EMBL" id="KQK11445.1"/>
    </source>
</evidence>
<dbReference type="ExpressionAtlas" id="I1HV16">
    <property type="expression patterns" value="baseline and differential"/>
</dbReference>
<evidence type="ECO:0000256" key="5">
    <source>
        <dbReference type="ARBA" id="ARBA00022821"/>
    </source>
</evidence>
<dbReference type="Pfam" id="PF00931">
    <property type="entry name" value="NB-ARC"/>
    <property type="match status" value="1"/>
</dbReference>
<feature type="domain" description="Disease resistance R13L4/SHOC-2-like LRR" evidence="12">
    <location>
        <begin position="755"/>
        <end position="851"/>
    </location>
</feature>
<evidence type="ECO:0000256" key="8">
    <source>
        <dbReference type="SAM" id="Coils"/>
    </source>
</evidence>
<dbReference type="Gene3D" id="1.10.8.430">
    <property type="entry name" value="Helical domain of apoptotic protease-activating factors"/>
    <property type="match status" value="1"/>
</dbReference>
<dbReference type="GO" id="GO:0043531">
    <property type="term" value="F:ADP binding"/>
    <property type="evidence" value="ECO:0007669"/>
    <property type="project" value="InterPro"/>
</dbReference>
<feature type="domain" description="NB-ARC" evidence="9">
    <location>
        <begin position="170"/>
        <end position="355"/>
    </location>
</feature>